<evidence type="ECO:0000256" key="5">
    <source>
        <dbReference type="ARBA" id="ARBA00023186"/>
    </source>
</evidence>
<gene>
    <name evidence="8" type="ORF">Q8A67_023330</name>
</gene>
<dbReference type="PANTHER" id="PTHR22747">
    <property type="entry name" value="NUCLEOPLASMIN"/>
    <property type="match status" value="1"/>
</dbReference>
<dbReference type="GO" id="GO:0005737">
    <property type="term" value="C:cytoplasm"/>
    <property type="evidence" value="ECO:0007669"/>
    <property type="project" value="TreeGrafter"/>
</dbReference>
<accession>A0AA88TE76</accession>
<dbReference type="Gene3D" id="2.60.120.340">
    <property type="entry name" value="Nucleoplasmin core domain"/>
    <property type="match status" value="1"/>
</dbReference>
<evidence type="ECO:0000256" key="6">
    <source>
        <dbReference type="ARBA" id="ARBA00023242"/>
    </source>
</evidence>
<dbReference type="GO" id="GO:0045740">
    <property type="term" value="P:positive regulation of DNA replication"/>
    <property type="evidence" value="ECO:0007669"/>
    <property type="project" value="TreeGrafter"/>
</dbReference>
<evidence type="ECO:0000256" key="4">
    <source>
        <dbReference type="ARBA" id="ARBA00022853"/>
    </source>
</evidence>
<dbReference type="InterPro" id="IPR004301">
    <property type="entry name" value="Nucleoplasmin"/>
</dbReference>
<keyword evidence="7" id="KW-0278">Fertilization</keyword>
<comment type="similarity">
    <text evidence="2">Belongs to the nucleoplasmin family.</text>
</comment>
<reference evidence="8" key="1">
    <citation type="submission" date="2023-08" db="EMBL/GenBank/DDBJ databases">
        <title>Chromosome-level Genome Assembly of mud carp (Cirrhinus molitorella).</title>
        <authorList>
            <person name="Liu H."/>
        </authorList>
    </citation>
    <scope>NUCLEOTIDE SEQUENCE</scope>
    <source>
        <strain evidence="8">Prfri</strain>
        <tissue evidence="8">Muscle</tissue>
    </source>
</reference>
<keyword evidence="3" id="KW-0217">Developmental protein</keyword>
<sequence>MSKTEKPLSTLWGCELNESNKEESFKTDDTNHQHQLALRTMCLGHTAKDEFNIVELVTGEGNSSAKAVPIATLHAKSMPTVNLSGLDLHPPVTFRLKHGSGPVYVGAEHVALEEYSDEEELDEEMDEEVEEEEEDIEESPVKKVTKNGAGKRKKPEKGEDEEASDGENPPKKGKGRGRKAQAAKMCMGSGAFPEGRCWTSELGAPISHHGPIVVLLLVNKTIGGESKLVSFSLKSIFVWARKYDWVGINQPDAAIKLQFKY</sequence>
<name>A0AA88TE76_9TELE</name>
<dbReference type="GO" id="GO:0007338">
    <property type="term" value="P:single fertilization"/>
    <property type="evidence" value="ECO:0007669"/>
    <property type="project" value="UniProtKB-KW"/>
</dbReference>
<comment type="caution">
    <text evidence="8">The sequence shown here is derived from an EMBL/GenBank/DDBJ whole genome shotgun (WGS) entry which is preliminary data.</text>
</comment>
<dbReference type="FunFam" id="2.60.120.340:FF:000003">
    <property type="entry name" value="Nucleoplasmin 2"/>
    <property type="match status" value="1"/>
</dbReference>
<dbReference type="InterPro" id="IPR024057">
    <property type="entry name" value="Nucleoplasmin_core_dom"/>
</dbReference>
<keyword evidence="4" id="KW-0156">Chromatin regulator</keyword>
<comment type="subcellular location">
    <subcellularLocation>
        <location evidence="1">Nucleus</location>
    </subcellularLocation>
</comment>
<dbReference type="PANTHER" id="PTHR22747:SF14">
    <property type="entry name" value="NUCLEOPLASMIN-2"/>
    <property type="match status" value="1"/>
</dbReference>
<dbReference type="GO" id="GO:0006338">
    <property type="term" value="P:chromatin remodeling"/>
    <property type="evidence" value="ECO:0007669"/>
    <property type="project" value="TreeGrafter"/>
</dbReference>
<dbReference type="SUPFAM" id="SSF69203">
    <property type="entry name" value="Nucleoplasmin-like core domain"/>
    <property type="match status" value="1"/>
</dbReference>
<evidence type="ECO:0000313" key="9">
    <source>
        <dbReference type="Proteomes" id="UP001187343"/>
    </source>
</evidence>
<organism evidence="8 9">
    <name type="scientific">Cirrhinus molitorella</name>
    <name type="common">mud carp</name>
    <dbReference type="NCBI Taxonomy" id="172907"/>
    <lineage>
        <taxon>Eukaryota</taxon>
        <taxon>Metazoa</taxon>
        <taxon>Chordata</taxon>
        <taxon>Craniata</taxon>
        <taxon>Vertebrata</taxon>
        <taxon>Euteleostomi</taxon>
        <taxon>Actinopterygii</taxon>
        <taxon>Neopterygii</taxon>
        <taxon>Teleostei</taxon>
        <taxon>Ostariophysi</taxon>
        <taxon>Cypriniformes</taxon>
        <taxon>Cyprinidae</taxon>
        <taxon>Labeoninae</taxon>
        <taxon>Labeonini</taxon>
        <taxon>Cirrhinus</taxon>
    </lineage>
</organism>
<evidence type="ECO:0000256" key="2">
    <source>
        <dbReference type="ARBA" id="ARBA00010744"/>
    </source>
</evidence>
<dbReference type="GO" id="GO:0005730">
    <property type="term" value="C:nucleolus"/>
    <property type="evidence" value="ECO:0007669"/>
    <property type="project" value="TreeGrafter"/>
</dbReference>
<dbReference type="GO" id="GO:0042393">
    <property type="term" value="F:histone binding"/>
    <property type="evidence" value="ECO:0007669"/>
    <property type="project" value="TreeGrafter"/>
</dbReference>
<evidence type="ECO:0000256" key="7">
    <source>
        <dbReference type="ARBA" id="ARBA00023279"/>
    </source>
</evidence>
<dbReference type="Pfam" id="PF03066">
    <property type="entry name" value="Nucleoplasmin"/>
    <property type="match status" value="1"/>
</dbReference>
<dbReference type="GO" id="GO:0003682">
    <property type="term" value="F:chromatin binding"/>
    <property type="evidence" value="ECO:0007669"/>
    <property type="project" value="TreeGrafter"/>
</dbReference>
<evidence type="ECO:0000256" key="3">
    <source>
        <dbReference type="ARBA" id="ARBA00022473"/>
    </source>
</evidence>
<keyword evidence="6" id="KW-0539">Nucleus</keyword>
<proteinExistence type="inferred from homology"/>
<dbReference type="InterPro" id="IPR036824">
    <property type="entry name" value="Nucleoplasmin_core_dom_sf"/>
</dbReference>
<keyword evidence="9" id="KW-1185">Reference proteome</keyword>
<dbReference type="EMBL" id="JAUYZG010000023">
    <property type="protein sequence ID" value="KAK2870803.1"/>
    <property type="molecule type" value="Genomic_DNA"/>
</dbReference>
<protein>
    <submittedName>
        <fullName evidence="8">Uncharacterized protein</fullName>
    </submittedName>
</protein>
<dbReference type="GO" id="GO:0003723">
    <property type="term" value="F:RNA binding"/>
    <property type="evidence" value="ECO:0007669"/>
    <property type="project" value="TreeGrafter"/>
</dbReference>
<keyword evidence="5" id="KW-0143">Chaperone</keyword>
<dbReference type="Proteomes" id="UP001187343">
    <property type="component" value="Unassembled WGS sequence"/>
</dbReference>
<evidence type="ECO:0000313" key="8">
    <source>
        <dbReference type="EMBL" id="KAK2870803.1"/>
    </source>
</evidence>
<evidence type="ECO:0000256" key="1">
    <source>
        <dbReference type="ARBA" id="ARBA00004123"/>
    </source>
</evidence>
<dbReference type="GO" id="GO:0005654">
    <property type="term" value="C:nucleoplasm"/>
    <property type="evidence" value="ECO:0007669"/>
    <property type="project" value="TreeGrafter"/>
</dbReference>
<dbReference type="AlphaFoldDB" id="A0AA88TE76"/>